<dbReference type="InterPro" id="IPR013989">
    <property type="entry name" value="Dev_and_cell_death_domain"/>
</dbReference>
<reference evidence="3 4" key="1">
    <citation type="journal article" date="2023" name="Hortic Res">
        <title>The complete reference genome for grapevine (Vitis vinifera L.) genetics and breeding.</title>
        <authorList>
            <person name="Shi X."/>
            <person name="Cao S."/>
            <person name="Wang X."/>
            <person name="Huang S."/>
            <person name="Wang Y."/>
            <person name="Liu Z."/>
            <person name="Liu W."/>
            <person name="Leng X."/>
            <person name="Peng Y."/>
            <person name="Wang N."/>
            <person name="Wang Y."/>
            <person name="Ma Z."/>
            <person name="Xu X."/>
            <person name="Zhang F."/>
            <person name="Xue H."/>
            <person name="Zhong H."/>
            <person name="Wang Y."/>
            <person name="Zhang K."/>
            <person name="Velt A."/>
            <person name="Avia K."/>
            <person name="Holtgrawe D."/>
            <person name="Grimplet J."/>
            <person name="Matus J.T."/>
            <person name="Ware D."/>
            <person name="Wu X."/>
            <person name="Wang H."/>
            <person name="Liu C."/>
            <person name="Fang Y."/>
            <person name="Rustenholz C."/>
            <person name="Cheng Z."/>
            <person name="Xiao H."/>
            <person name="Zhou Y."/>
        </authorList>
    </citation>
    <scope>NUCLEOTIDE SEQUENCE [LARGE SCALE GENOMIC DNA]</scope>
    <source>
        <strain evidence="4">cv. Pinot noir / PN40024</strain>
        <tissue evidence="3">Leaf</tissue>
    </source>
</reference>
<proteinExistence type="predicted"/>
<feature type="domain" description="DCD" evidence="2">
    <location>
        <begin position="1"/>
        <end position="101"/>
    </location>
</feature>
<evidence type="ECO:0000256" key="1">
    <source>
        <dbReference type="SAM" id="MobiDB-lite"/>
    </source>
</evidence>
<dbReference type="Proteomes" id="UP001227230">
    <property type="component" value="Chromosome 7"/>
</dbReference>
<evidence type="ECO:0000313" key="4">
    <source>
        <dbReference type="Proteomes" id="UP001227230"/>
    </source>
</evidence>
<dbReference type="EMBL" id="CP126654">
    <property type="protein sequence ID" value="WJZ90253.1"/>
    <property type="molecule type" value="Genomic_DNA"/>
</dbReference>
<organism evidence="3 4">
    <name type="scientific">Vitis vinifera</name>
    <name type="common">Grape</name>
    <dbReference type="NCBI Taxonomy" id="29760"/>
    <lineage>
        <taxon>Eukaryota</taxon>
        <taxon>Viridiplantae</taxon>
        <taxon>Streptophyta</taxon>
        <taxon>Embryophyta</taxon>
        <taxon>Tracheophyta</taxon>
        <taxon>Spermatophyta</taxon>
        <taxon>Magnoliopsida</taxon>
        <taxon>eudicotyledons</taxon>
        <taxon>Gunneridae</taxon>
        <taxon>Pentapetalae</taxon>
        <taxon>rosids</taxon>
        <taxon>Vitales</taxon>
        <taxon>Vitaceae</taxon>
        <taxon>Viteae</taxon>
        <taxon>Vitis</taxon>
    </lineage>
</organism>
<gene>
    <name evidence="3" type="ORF">VitviT2T_009412</name>
</gene>
<keyword evidence="4" id="KW-1185">Reference proteome</keyword>
<dbReference type="SMART" id="SM00767">
    <property type="entry name" value="DCD"/>
    <property type="match status" value="1"/>
</dbReference>
<dbReference type="Pfam" id="PF10539">
    <property type="entry name" value="Dev_Cell_Death"/>
    <property type="match status" value="1"/>
</dbReference>
<sequence length="252" mass="28038">MGLPLNRLKLVMRIKPGLKLFLYDFDLKLMYGIYEASSSGGIKLEPTAFNGAFPVQVHRDCLPLPESVFRKAILDNYNEKQKFKTELTVQQVEELLELFQPVPNEHSFFQEHLLAPVLQTPPAAAILAGEAQTGQFLREHYNGGGPIGSLSPAFPQDQHMCIPAATLDPYRSGKDPYQGDHSITSSSDPYPGLPRTLSSDYSFPPVPRLFPHIEPRMNPNCKRNASNVPGQKFKTGFVKILTVGTVDENCIL</sequence>
<feature type="region of interest" description="Disordered" evidence="1">
    <location>
        <begin position="171"/>
        <end position="199"/>
    </location>
</feature>
<protein>
    <recommendedName>
        <fullName evidence="2">DCD domain-containing protein</fullName>
    </recommendedName>
</protein>
<dbReference type="PANTHER" id="PTHR46444">
    <property type="entry name" value="DCD (DEVELOPMENT AND CELL DEATH) DOMAIN PROTEIN-RELATED"/>
    <property type="match status" value="1"/>
</dbReference>
<dbReference type="PANTHER" id="PTHR46444:SF3">
    <property type="entry name" value="DCD (DEVELOPMENT AND CELL DEATH) DOMAIN PROTEIN"/>
    <property type="match status" value="1"/>
</dbReference>
<evidence type="ECO:0000313" key="3">
    <source>
        <dbReference type="EMBL" id="WJZ90253.1"/>
    </source>
</evidence>
<accession>A0ABY9C4R7</accession>
<evidence type="ECO:0000259" key="2">
    <source>
        <dbReference type="PROSITE" id="PS51222"/>
    </source>
</evidence>
<dbReference type="PROSITE" id="PS51222">
    <property type="entry name" value="DCD"/>
    <property type="match status" value="1"/>
</dbReference>
<name>A0ABY9C4R7_VITVI</name>